<gene>
    <name evidence="2" type="ORF">PVAND_008915</name>
</gene>
<name>A0A9J6CBG9_POLVA</name>
<evidence type="ECO:0000313" key="3">
    <source>
        <dbReference type="Proteomes" id="UP001107558"/>
    </source>
</evidence>
<protein>
    <submittedName>
        <fullName evidence="2">Uncharacterized protein</fullName>
    </submittedName>
</protein>
<feature type="chain" id="PRO_5039903336" evidence="1">
    <location>
        <begin position="18"/>
        <end position="229"/>
    </location>
</feature>
<feature type="signal peptide" evidence="1">
    <location>
        <begin position="1"/>
        <end position="17"/>
    </location>
</feature>
<dbReference type="AlphaFoldDB" id="A0A9J6CBG9"/>
<keyword evidence="3" id="KW-1185">Reference proteome</keyword>
<keyword evidence="1" id="KW-0732">Signal</keyword>
<evidence type="ECO:0000256" key="1">
    <source>
        <dbReference type="SAM" id="SignalP"/>
    </source>
</evidence>
<accession>A0A9J6CBG9</accession>
<sequence length="229" mass="27205">MFVKFSIFVICLSSVHAANINMVEELLNAQRELSIAHEFTELYMLEQLKMWVDNLTIITQETVLPGFFDARDEIITIIDDTFEYINSFESNSCKRDVHWRWERQSTIIGSRLQFCIRESHRIITMEYYDLNLHHPRGQQLAAHTQNQGLNILSQNSIFEESGTIYRNINRRLRELLGRAMPWVSIMDELLELQKHHIDYANKMIKMCYTMVVDNFKVESNNHRERIENC</sequence>
<organism evidence="2 3">
    <name type="scientific">Polypedilum vanderplanki</name>
    <name type="common">Sleeping chironomid midge</name>
    <dbReference type="NCBI Taxonomy" id="319348"/>
    <lineage>
        <taxon>Eukaryota</taxon>
        <taxon>Metazoa</taxon>
        <taxon>Ecdysozoa</taxon>
        <taxon>Arthropoda</taxon>
        <taxon>Hexapoda</taxon>
        <taxon>Insecta</taxon>
        <taxon>Pterygota</taxon>
        <taxon>Neoptera</taxon>
        <taxon>Endopterygota</taxon>
        <taxon>Diptera</taxon>
        <taxon>Nematocera</taxon>
        <taxon>Chironomoidea</taxon>
        <taxon>Chironomidae</taxon>
        <taxon>Chironominae</taxon>
        <taxon>Polypedilum</taxon>
        <taxon>Polypedilum</taxon>
    </lineage>
</organism>
<dbReference type="Proteomes" id="UP001107558">
    <property type="component" value="Chromosome 2"/>
</dbReference>
<reference evidence="2" key="1">
    <citation type="submission" date="2021-03" db="EMBL/GenBank/DDBJ databases">
        <title>Chromosome level genome of the anhydrobiotic midge Polypedilum vanderplanki.</title>
        <authorList>
            <person name="Yoshida Y."/>
            <person name="Kikawada T."/>
            <person name="Gusev O."/>
        </authorList>
    </citation>
    <scope>NUCLEOTIDE SEQUENCE</scope>
    <source>
        <strain evidence="2">NIAS01</strain>
        <tissue evidence="2">Whole body or cell culture</tissue>
    </source>
</reference>
<evidence type="ECO:0000313" key="2">
    <source>
        <dbReference type="EMBL" id="KAG5679343.1"/>
    </source>
</evidence>
<proteinExistence type="predicted"/>
<dbReference type="EMBL" id="JADBJN010000002">
    <property type="protein sequence ID" value="KAG5679343.1"/>
    <property type="molecule type" value="Genomic_DNA"/>
</dbReference>
<comment type="caution">
    <text evidence="2">The sequence shown here is derived from an EMBL/GenBank/DDBJ whole genome shotgun (WGS) entry which is preliminary data.</text>
</comment>
<dbReference type="OrthoDB" id="10443565at2759"/>